<dbReference type="GeneID" id="29998070"/>
<organism evidence="1">
    <name type="scientific">Yamadaella caenomyce</name>
    <dbReference type="NCBI Taxonomy" id="259029"/>
    <lineage>
        <taxon>Eukaryota</taxon>
        <taxon>Rhodophyta</taxon>
        <taxon>Florideophyceae</taxon>
        <taxon>Nemaliophycidae</taxon>
        <taxon>Nemaliales</taxon>
        <taxon>Liagoraceae</taxon>
        <taxon>Yamadaella</taxon>
    </lineage>
</organism>
<evidence type="ECO:0000313" key="1">
    <source>
        <dbReference type="EMBL" id="SCW23747.1"/>
    </source>
</evidence>
<accession>A0A1G4NYL4</accession>
<geneLocation type="chloroplast" evidence="1"/>
<keyword evidence="1" id="KW-0934">Plastid</keyword>
<dbReference type="EMBL" id="LT622875">
    <property type="protein sequence ID" value="SCW23747.1"/>
    <property type="molecule type" value="Genomic_DNA"/>
</dbReference>
<gene>
    <name evidence="1" type="primary">ORF_7</name>
    <name evidence="1" type="ORF">J0255_60</name>
</gene>
<sequence>MSYALKFIKLWNYNFSADNFNSLRTVKSIPPLIRVLLTSNGSFTLNSGIISNDLTEIILLTNVKRGHISDIASNVFSLSPIEDPREVWLIENRSKKKLHLQDLQGI</sequence>
<dbReference type="AlphaFoldDB" id="A0A1G4NYL4"/>
<proteinExistence type="predicted"/>
<keyword evidence="1" id="KW-0150">Chloroplast</keyword>
<reference evidence="1" key="2">
    <citation type="submission" date="2016-10" db="EMBL/GenBank/DDBJ databases">
        <authorList>
            <person name="de Groot N.N."/>
        </authorList>
    </citation>
    <scope>NUCLEOTIDE SEQUENCE</scope>
    <source>
        <strain evidence="1">J.0255</strain>
    </source>
</reference>
<protein>
    <submittedName>
        <fullName evidence="1">Uncharacterized protein</fullName>
    </submittedName>
</protein>
<reference evidence="1" key="1">
    <citation type="submission" date="2016-10" db="EMBL/GenBank/DDBJ databases">
        <title>Chloroplast genomes as a tool to resolve red algal phylogenies: a case study in the Nemaliales.</title>
        <authorList>
            <person name="Costa J.F."/>
            <person name="Lin S.M."/>
            <person name="Macaya E.C."/>
            <person name="Fernandez-Garcia C."/>
            <person name="Verbruggen H."/>
        </authorList>
    </citation>
    <scope>NUCLEOTIDE SEQUENCE</scope>
    <source>
        <strain evidence="1">J.0255</strain>
    </source>
</reference>
<dbReference type="RefSeq" id="YP_009315292.1">
    <property type="nucleotide sequence ID" value="NC_031666.1"/>
</dbReference>
<name>A0A1G4NYL4_9FLOR</name>